<feature type="transmembrane region" description="Helical" evidence="9">
    <location>
        <begin position="321"/>
        <end position="342"/>
    </location>
</feature>
<gene>
    <name evidence="10" type="ORF">O6P43_001277</name>
</gene>
<evidence type="ECO:0000256" key="1">
    <source>
        <dbReference type="ARBA" id="ARBA00004141"/>
    </source>
</evidence>
<comment type="subcellular location">
    <subcellularLocation>
        <location evidence="1">Membrane</location>
        <topology evidence="1">Multi-pass membrane protein</topology>
    </subcellularLocation>
</comment>
<comment type="caution">
    <text evidence="10">The sequence shown here is derived from an EMBL/GenBank/DDBJ whole genome shotgun (WGS) entry which is preliminary data.</text>
</comment>
<dbReference type="GO" id="GO:0005783">
    <property type="term" value="C:endoplasmic reticulum"/>
    <property type="evidence" value="ECO:0007669"/>
    <property type="project" value="TreeGrafter"/>
</dbReference>
<evidence type="ECO:0000256" key="4">
    <source>
        <dbReference type="ARBA" id="ARBA00022692"/>
    </source>
</evidence>
<sequence length="767" mass="84445">MITGKELYDIIAAVVPMYVSLGLAFASVRWWKIFTPAQCSGINTLAAGIIIPFLSFDFISSNNPYNTDIRIIGADTLQKLVILFALFLWKSFSKNGSLDMVITIFGISTLPNSLIMGVPLLKAMYGDATSNLLTQIVVAQGVIWFTFLQCIYEYRAAKLLIAERYPKTAYSIASVQLDPDVVSLNGHESLETSTEINNNGKLHVVVRNSTSSSMVSRDSFNSVQSPQGLISRASSMSRVASSADLPLHHSRRTGGRTDHNLQILERNTSFASSCGTDSEGKHQIMSYNAKASNEFEVIHEPPESSSDLQQGLGKMISGKDLYDILAAAVPMYVAVGLAFAAVRWWKIFTPQQCAGINVFLSSFAIPFLAFDCVSSYNVYDINFRLIGADALQKFLVLAALFLSKILIKSFSFEQVITYFQISTIPNTLVMGVPLLKAMYGGNTSDLLVQLVVAQGVIWFGFSQCLYEIRAAMLLVAEQHSKNDAFIASVQDHQLEVVSSKDCEPLESTTNERNKNERLHLFVRNPSSLSMASRESSLDSIKEQSPQASSVFGHDLPLQPSKLAESRSDRMIPMLFRSSSTPCSISGNHHRYSNWIRGGNKSFEIKIIHDSSHDSVHRETTPSRGAKEQDLGFGSRLEKEFVKNSIFVGLQPKVITCGKLDVILTTVFRFVVAPAVMAATSAALGLRGVVLEASIVQAALPAAVVCFVWAKQYNVYPEIMSTSGIRATESLAVSDHGEQERRGRRWPWRFGGPSLWAGSTIGWDRDHA</sequence>
<keyword evidence="4 9" id="KW-0812">Transmembrane</keyword>
<dbReference type="PANTHER" id="PTHR31752:SF4">
    <property type="entry name" value="AUXIN EFFLUX CARRIER COMPONENT 2"/>
    <property type="match status" value="1"/>
</dbReference>
<name>A0AAD7QIR6_QUISA</name>
<evidence type="ECO:0000313" key="11">
    <source>
        <dbReference type="Proteomes" id="UP001163823"/>
    </source>
</evidence>
<protein>
    <submittedName>
        <fullName evidence="10">Auxin efflux carrier component</fullName>
    </submittedName>
</protein>
<feature type="transmembrane region" description="Helical" evidence="9">
    <location>
        <begin position="661"/>
        <end position="683"/>
    </location>
</feature>
<dbReference type="PANTHER" id="PTHR31752">
    <property type="entry name" value="AUXIN EFFLUX CARRIER COMPONENT 1B-RELATED"/>
    <property type="match status" value="1"/>
</dbReference>
<dbReference type="GO" id="GO:0005886">
    <property type="term" value="C:plasma membrane"/>
    <property type="evidence" value="ECO:0007669"/>
    <property type="project" value="TreeGrafter"/>
</dbReference>
<proteinExistence type="inferred from homology"/>
<reference evidence="10 11" key="1">
    <citation type="journal article" date="2023" name="Science">
        <title>Elucidation of the pathway for biosynthesis of saponin adjuvants from the soapbark tree.</title>
        <authorList>
            <person name="Reed J."/>
            <person name="Orme A."/>
            <person name="El-Demerdash A."/>
            <person name="Owen C."/>
            <person name="Martin L.B.B."/>
            <person name="Misra R.C."/>
            <person name="Kikuchi S."/>
            <person name="Rejzek M."/>
            <person name="Martin A.C."/>
            <person name="Harkess A."/>
            <person name="Leebens-Mack J."/>
            <person name="Louveau T."/>
            <person name="Stephenson M.J."/>
            <person name="Osbourn A."/>
        </authorList>
    </citation>
    <scope>NUCLEOTIDE SEQUENCE [LARGE SCALE GENOMIC DNA]</scope>
    <source>
        <strain evidence="10">S10</strain>
    </source>
</reference>
<dbReference type="GO" id="GO:0010329">
    <property type="term" value="F:auxin efflux transmembrane transporter activity"/>
    <property type="evidence" value="ECO:0007669"/>
    <property type="project" value="TreeGrafter"/>
</dbReference>
<evidence type="ECO:0000256" key="5">
    <source>
        <dbReference type="ARBA" id="ARBA00022989"/>
    </source>
</evidence>
<keyword evidence="3" id="KW-0813">Transport</keyword>
<feature type="transmembrane region" description="Helical" evidence="9">
    <location>
        <begin position="101"/>
        <end position="120"/>
    </location>
</feature>
<dbReference type="KEGG" id="qsa:O6P43_001277"/>
<evidence type="ECO:0000313" key="10">
    <source>
        <dbReference type="EMBL" id="KAJ7982115.1"/>
    </source>
</evidence>
<accession>A0AAD7QIR6</accession>
<evidence type="ECO:0000256" key="2">
    <source>
        <dbReference type="ARBA" id="ARBA00009177"/>
    </source>
</evidence>
<feature type="transmembrane region" description="Helical" evidence="9">
    <location>
        <begin position="71"/>
        <end position="89"/>
    </location>
</feature>
<evidence type="ECO:0000256" key="9">
    <source>
        <dbReference type="SAM" id="Phobius"/>
    </source>
</evidence>
<organism evidence="10 11">
    <name type="scientific">Quillaja saponaria</name>
    <name type="common">Soap bark tree</name>
    <dbReference type="NCBI Taxonomy" id="32244"/>
    <lineage>
        <taxon>Eukaryota</taxon>
        <taxon>Viridiplantae</taxon>
        <taxon>Streptophyta</taxon>
        <taxon>Embryophyta</taxon>
        <taxon>Tracheophyta</taxon>
        <taxon>Spermatophyta</taxon>
        <taxon>Magnoliopsida</taxon>
        <taxon>eudicotyledons</taxon>
        <taxon>Gunneridae</taxon>
        <taxon>Pentapetalae</taxon>
        <taxon>rosids</taxon>
        <taxon>fabids</taxon>
        <taxon>Fabales</taxon>
        <taxon>Quillajaceae</taxon>
        <taxon>Quillaja</taxon>
    </lineage>
</organism>
<feature type="transmembrane region" description="Helical" evidence="9">
    <location>
        <begin position="689"/>
        <end position="709"/>
    </location>
</feature>
<dbReference type="Proteomes" id="UP001163823">
    <property type="component" value="Chromosome 1"/>
</dbReference>
<keyword evidence="5 9" id="KW-1133">Transmembrane helix</keyword>
<dbReference type="GO" id="GO:0009926">
    <property type="term" value="P:auxin polar transport"/>
    <property type="evidence" value="ECO:0007669"/>
    <property type="project" value="TreeGrafter"/>
</dbReference>
<evidence type="ECO:0000256" key="3">
    <source>
        <dbReference type="ARBA" id="ARBA00022448"/>
    </source>
</evidence>
<feature type="transmembrane region" description="Helical" evidence="9">
    <location>
        <begin position="6"/>
        <end position="28"/>
    </location>
</feature>
<keyword evidence="7" id="KW-0927">Auxin signaling pathway</keyword>
<feature type="region of interest" description="Disordered" evidence="8">
    <location>
        <begin position="532"/>
        <end position="553"/>
    </location>
</feature>
<evidence type="ECO:0000256" key="8">
    <source>
        <dbReference type="SAM" id="MobiDB-lite"/>
    </source>
</evidence>
<dbReference type="InterPro" id="IPR051107">
    <property type="entry name" value="Auxin_Efflux_Carrier"/>
</dbReference>
<dbReference type="AlphaFoldDB" id="A0AAD7QIR6"/>
<dbReference type="InterPro" id="IPR004776">
    <property type="entry name" value="Mem_transp_PIN-like"/>
</dbReference>
<dbReference type="EMBL" id="JARAOO010000001">
    <property type="protein sequence ID" value="KAJ7982115.1"/>
    <property type="molecule type" value="Genomic_DNA"/>
</dbReference>
<feature type="transmembrane region" description="Helical" evidence="9">
    <location>
        <begin position="40"/>
        <end position="59"/>
    </location>
</feature>
<dbReference type="GO" id="GO:0009734">
    <property type="term" value="P:auxin-activated signaling pathway"/>
    <property type="evidence" value="ECO:0007669"/>
    <property type="project" value="UniProtKB-KW"/>
</dbReference>
<evidence type="ECO:0000256" key="7">
    <source>
        <dbReference type="ARBA" id="ARBA00023294"/>
    </source>
</evidence>
<feature type="transmembrane region" description="Helical" evidence="9">
    <location>
        <begin position="132"/>
        <end position="152"/>
    </location>
</feature>
<keyword evidence="6 9" id="KW-0472">Membrane</keyword>
<keyword evidence="11" id="KW-1185">Reference proteome</keyword>
<evidence type="ECO:0000256" key="6">
    <source>
        <dbReference type="ARBA" id="ARBA00023136"/>
    </source>
</evidence>
<feature type="transmembrane region" description="Helical" evidence="9">
    <location>
        <begin position="354"/>
        <end position="373"/>
    </location>
</feature>
<dbReference type="Pfam" id="PF03547">
    <property type="entry name" value="Mem_trans"/>
    <property type="match status" value="3"/>
</dbReference>
<comment type="similarity">
    <text evidence="2">Belongs to the auxin efflux carrier (TC 2.A.69.1) family.</text>
</comment>